<evidence type="ECO:0000313" key="1">
    <source>
        <dbReference type="EMBL" id="SHO49117.1"/>
    </source>
</evidence>
<dbReference type="Proteomes" id="UP000184603">
    <property type="component" value="Unassembled WGS sequence"/>
</dbReference>
<organism evidence="1 2">
    <name type="scientific">Desulfopila aestuarii DSM 18488</name>
    <dbReference type="NCBI Taxonomy" id="1121416"/>
    <lineage>
        <taxon>Bacteria</taxon>
        <taxon>Pseudomonadati</taxon>
        <taxon>Thermodesulfobacteriota</taxon>
        <taxon>Desulfobulbia</taxon>
        <taxon>Desulfobulbales</taxon>
        <taxon>Desulfocapsaceae</taxon>
        <taxon>Desulfopila</taxon>
    </lineage>
</organism>
<accession>A0A1M7Y922</accession>
<dbReference type="STRING" id="1121416.SAMN02745220_02705"/>
<dbReference type="AlphaFoldDB" id="A0A1M7Y922"/>
<evidence type="ECO:0000313" key="2">
    <source>
        <dbReference type="Proteomes" id="UP000184603"/>
    </source>
</evidence>
<name>A0A1M7Y922_9BACT</name>
<gene>
    <name evidence="1" type="ORF">SAMN02745220_02705</name>
</gene>
<sequence length="54" mass="6154">MTALVDIRLVHFPDLPTDFEGDWSEILSSDNEVLAFTRRKLICVLYGATICVRL</sequence>
<reference evidence="1 2" key="1">
    <citation type="submission" date="2016-12" db="EMBL/GenBank/DDBJ databases">
        <authorList>
            <person name="Song W.-J."/>
            <person name="Kurnit D.M."/>
        </authorList>
    </citation>
    <scope>NUCLEOTIDE SEQUENCE [LARGE SCALE GENOMIC DNA]</scope>
    <source>
        <strain evidence="1 2">DSM 18488</strain>
    </source>
</reference>
<protein>
    <submittedName>
        <fullName evidence="1">Uncharacterized protein</fullName>
    </submittedName>
</protein>
<proteinExistence type="predicted"/>
<keyword evidence="2" id="KW-1185">Reference proteome</keyword>
<dbReference type="EMBL" id="FRFE01000012">
    <property type="protein sequence ID" value="SHO49117.1"/>
    <property type="molecule type" value="Genomic_DNA"/>
</dbReference>